<proteinExistence type="predicted"/>
<keyword evidence="1" id="KW-0413">Isomerase</keyword>
<dbReference type="AlphaFoldDB" id="A0A1Q8RAQ2"/>
<feature type="chain" id="PRO_5012593129" description="L-fucose mutarotase" evidence="4">
    <location>
        <begin position="25"/>
        <end position="601"/>
    </location>
</feature>
<gene>
    <name evidence="5" type="ORF">CCHL11_09846</name>
</gene>
<keyword evidence="6" id="KW-1185">Reference proteome</keyword>
<dbReference type="SUPFAM" id="SSF102546">
    <property type="entry name" value="RbsD-like"/>
    <property type="match status" value="1"/>
</dbReference>
<protein>
    <recommendedName>
        <fullName evidence="3">L-fucose mutarotase</fullName>
        <ecNumber evidence="3">5.1.3.29</ecNumber>
    </recommendedName>
</protein>
<evidence type="ECO:0000256" key="1">
    <source>
        <dbReference type="ARBA" id="ARBA00023235"/>
    </source>
</evidence>
<dbReference type="InterPro" id="IPR023750">
    <property type="entry name" value="RbsD-like_sf"/>
</dbReference>
<organism evidence="5 6">
    <name type="scientific">Colletotrichum chlorophyti</name>
    <dbReference type="NCBI Taxonomy" id="708187"/>
    <lineage>
        <taxon>Eukaryota</taxon>
        <taxon>Fungi</taxon>
        <taxon>Dikarya</taxon>
        <taxon>Ascomycota</taxon>
        <taxon>Pezizomycotina</taxon>
        <taxon>Sordariomycetes</taxon>
        <taxon>Hypocreomycetidae</taxon>
        <taxon>Glomerellales</taxon>
        <taxon>Glomerellaceae</taxon>
        <taxon>Colletotrichum</taxon>
    </lineage>
</organism>
<dbReference type="GO" id="GO:0006004">
    <property type="term" value="P:fucose metabolic process"/>
    <property type="evidence" value="ECO:0007669"/>
    <property type="project" value="TreeGrafter"/>
</dbReference>
<comment type="catalytic activity">
    <reaction evidence="2">
        <text>alpha-L-fucose = beta-L-fucose</text>
        <dbReference type="Rhea" id="RHEA:25580"/>
        <dbReference type="ChEBI" id="CHEBI:42548"/>
        <dbReference type="ChEBI" id="CHEBI:42589"/>
        <dbReference type="EC" id="5.1.3.29"/>
    </reaction>
</comment>
<dbReference type="Pfam" id="PF05025">
    <property type="entry name" value="RbsD_FucU"/>
    <property type="match status" value="1"/>
</dbReference>
<accession>A0A1Q8RAQ2</accession>
<evidence type="ECO:0000256" key="2">
    <source>
        <dbReference type="ARBA" id="ARBA00036324"/>
    </source>
</evidence>
<dbReference type="GO" id="GO:0042806">
    <property type="term" value="F:fucose binding"/>
    <property type="evidence" value="ECO:0007669"/>
    <property type="project" value="TreeGrafter"/>
</dbReference>
<reference evidence="5 6" key="1">
    <citation type="submission" date="2016-11" db="EMBL/GenBank/DDBJ databases">
        <title>Draft Genome Assembly of Colletotrichum chlorophyti a pathogen of herbaceous plants.</title>
        <authorList>
            <person name="Gan P."/>
            <person name="Narusaka M."/>
            <person name="Tsushima A."/>
            <person name="Narusaka Y."/>
            <person name="Takano Y."/>
            <person name="Shirasu K."/>
        </authorList>
    </citation>
    <scope>NUCLEOTIDE SEQUENCE [LARGE SCALE GENOMIC DNA]</scope>
    <source>
        <strain evidence="5 6">NTL11</strain>
    </source>
</reference>
<dbReference type="Gene3D" id="1.10.405.20">
    <property type="match status" value="1"/>
</dbReference>
<dbReference type="Pfam" id="PF13450">
    <property type="entry name" value="NAD_binding_8"/>
    <property type="match status" value="1"/>
</dbReference>
<dbReference type="InterPro" id="IPR036188">
    <property type="entry name" value="FAD/NAD-bd_sf"/>
</dbReference>
<dbReference type="PANTHER" id="PTHR31690">
    <property type="entry name" value="FUCOSE MUTAROTASE"/>
    <property type="match status" value="1"/>
</dbReference>
<dbReference type="GO" id="GO:0036373">
    <property type="term" value="F:L-fucose mutarotase activity"/>
    <property type="evidence" value="ECO:0007669"/>
    <property type="project" value="UniProtKB-EC"/>
</dbReference>
<dbReference type="Proteomes" id="UP000186583">
    <property type="component" value="Unassembled WGS sequence"/>
</dbReference>
<dbReference type="Gene3D" id="3.30.70.1990">
    <property type="match status" value="1"/>
</dbReference>
<dbReference type="PANTHER" id="PTHR31690:SF4">
    <property type="entry name" value="FUCOSE MUTAROTASE"/>
    <property type="match status" value="1"/>
</dbReference>
<evidence type="ECO:0000313" key="6">
    <source>
        <dbReference type="Proteomes" id="UP000186583"/>
    </source>
</evidence>
<feature type="signal peptide" evidence="4">
    <location>
        <begin position="1"/>
        <end position="24"/>
    </location>
</feature>
<dbReference type="OrthoDB" id="68575at2759"/>
<keyword evidence="4" id="KW-0732">Signal</keyword>
<dbReference type="STRING" id="708187.A0A1Q8RAQ2"/>
<dbReference type="InterPro" id="IPR007721">
    <property type="entry name" value="RbsD_FucU"/>
</dbReference>
<sequence length="601" mass="65381">MRGSKMRVGLSFVTAALLQRIVAGSRCCSEVISRDVAVVGGGAAGAHAAVWLRDNGKSVVVVEKADQLGGHTAFYQDPASGKGINVGVQAWMEYKDTFDFPKRMNVSTSGSMEFTTLDYKYVDFKTGLPVTDFTAPAPNDMYPALQRYLDVLDKYEDMVLPGFLNFPDPGSIPEDLLMPFGEFVEKYDIAAAVPQIWDSTAQGLGDTMNVPTLFVVQASGIPMVRALLGVGAAAVPASGRLYELYEKIAEFLDDDVLYSSTVVSATRPDEEGVSLKVHGADGKLTCIEAKRLLIAFEPTAESMKPFDLDETEKEVFDKFQYTTVYAGILQHPSLEVSTAYSNRLPEPGSSNYTVFPTASQVGRMDYIGGTKDLFQFTAVGTDEDTSESMQQLIARSIDTMVEAGTLPASNGTLKFPAFANHGKMHPRVTAQDLRDGFIQKQLGLQGRRSTCRNTKMVLKGISPVISPDLLKVLAEMGHGDEIVLADAHFPSHSICPPHIPVLRADGITVSRLLAGISPLLELDNYGVVPVIMMEVVKGDTADATVEGDFRASLKYDGEIEKLERFAFYERAKKAFAIVATGETRKYGNIILKKGVTPIEQE</sequence>
<evidence type="ECO:0000313" key="5">
    <source>
        <dbReference type="EMBL" id="OLN81425.1"/>
    </source>
</evidence>
<dbReference type="SUPFAM" id="SSF51905">
    <property type="entry name" value="FAD/NAD(P)-binding domain"/>
    <property type="match status" value="1"/>
</dbReference>
<dbReference type="NCBIfam" id="NF011949">
    <property type="entry name" value="PRK15420.1"/>
    <property type="match status" value="1"/>
</dbReference>
<dbReference type="InterPro" id="IPR050443">
    <property type="entry name" value="RbsD/FucU_mutarotase"/>
</dbReference>
<name>A0A1Q8RAQ2_9PEZI</name>
<dbReference type="Gene3D" id="3.50.50.60">
    <property type="entry name" value="FAD/NAD(P)-binding domain"/>
    <property type="match status" value="1"/>
</dbReference>
<evidence type="ECO:0000256" key="3">
    <source>
        <dbReference type="ARBA" id="ARBA00038859"/>
    </source>
</evidence>
<comment type="caution">
    <text evidence="5">The sequence shown here is derived from an EMBL/GenBank/DDBJ whole genome shotgun (WGS) entry which is preliminary data.</text>
</comment>
<dbReference type="EC" id="5.1.3.29" evidence="3"/>
<dbReference type="EMBL" id="MPGH01000251">
    <property type="protein sequence ID" value="OLN81425.1"/>
    <property type="molecule type" value="Genomic_DNA"/>
</dbReference>
<dbReference type="Gene3D" id="3.40.1650.10">
    <property type="entry name" value="RbsD-like domain"/>
    <property type="match status" value="1"/>
</dbReference>
<evidence type="ECO:0000256" key="4">
    <source>
        <dbReference type="SAM" id="SignalP"/>
    </source>
</evidence>